<dbReference type="PANTHER" id="PTHR30489">
    <property type="entry name" value="LIPOPROTEIN-RELEASING SYSTEM TRANSMEMBRANE PROTEIN LOLE"/>
    <property type="match status" value="1"/>
</dbReference>
<evidence type="ECO:0000256" key="6">
    <source>
        <dbReference type="ARBA" id="ARBA00023136"/>
    </source>
</evidence>
<dbReference type="GO" id="GO:0098797">
    <property type="term" value="C:plasma membrane protein complex"/>
    <property type="evidence" value="ECO:0007669"/>
    <property type="project" value="TreeGrafter"/>
</dbReference>
<feature type="transmembrane region" description="Helical" evidence="7">
    <location>
        <begin position="325"/>
        <end position="356"/>
    </location>
</feature>
<evidence type="ECO:0000256" key="4">
    <source>
        <dbReference type="ARBA" id="ARBA00022692"/>
    </source>
</evidence>
<dbReference type="Proteomes" id="UP000885672">
    <property type="component" value="Unassembled WGS sequence"/>
</dbReference>
<keyword evidence="6 7" id="KW-0472">Membrane</keyword>
<evidence type="ECO:0000259" key="8">
    <source>
        <dbReference type="Pfam" id="PF02687"/>
    </source>
</evidence>
<proteinExistence type="inferred from homology"/>
<comment type="subcellular location">
    <subcellularLocation>
        <location evidence="1">Cell membrane</location>
        <topology evidence="1">Multi-pass membrane protein</topology>
    </subcellularLocation>
</comment>
<dbReference type="InterPro" id="IPR003838">
    <property type="entry name" value="ABC3_permease_C"/>
</dbReference>
<evidence type="ECO:0000313" key="10">
    <source>
        <dbReference type="EMBL" id="HDQ99886.1"/>
    </source>
</evidence>
<evidence type="ECO:0000259" key="9">
    <source>
        <dbReference type="Pfam" id="PF12704"/>
    </source>
</evidence>
<keyword evidence="3" id="KW-1003">Cell membrane</keyword>
<organism evidence="10">
    <name type="scientific">candidate division WOR-3 bacterium</name>
    <dbReference type="NCBI Taxonomy" id="2052148"/>
    <lineage>
        <taxon>Bacteria</taxon>
        <taxon>Bacteria division WOR-3</taxon>
    </lineage>
</organism>
<accession>A0A7V0T6U3</accession>
<evidence type="ECO:0000256" key="3">
    <source>
        <dbReference type="ARBA" id="ARBA00022475"/>
    </source>
</evidence>
<dbReference type="InterPro" id="IPR051447">
    <property type="entry name" value="Lipoprotein-release_system"/>
</dbReference>
<evidence type="ECO:0000256" key="7">
    <source>
        <dbReference type="SAM" id="Phobius"/>
    </source>
</evidence>
<evidence type="ECO:0000256" key="1">
    <source>
        <dbReference type="ARBA" id="ARBA00004651"/>
    </source>
</evidence>
<dbReference type="EMBL" id="DSBX01000237">
    <property type="protein sequence ID" value="HDQ99886.1"/>
    <property type="molecule type" value="Genomic_DNA"/>
</dbReference>
<feature type="transmembrane region" description="Helical" evidence="7">
    <location>
        <begin position="281"/>
        <end position="304"/>
    </location>
</feature>
<name>A0A7V0T6U3_UNCW3</name>
<dbReference type="Pfam" id="PF12704">
    <property type="entry name" value="MacB_PCD"/>
    <property type="match status" value="1"/>
</dbReference>
<dbReference type="GO" id="GO:0044874">
    <property type="term" value="P:lipoprotein localization to outer membrane"/>
    <property type="evidence" value="ECO:0007669"/>
    <property type="project" value="TreeGrafter"/>
</dbReference>
<keyword evidence="5 7" id="KW-1133">Transmembrane helix</keyword>
<sequence length="423" mass="44774">MLAFLAKGLLRDRSRSLFPLLTVAVGVSLCVLLDAYIRGARDGILRTTASFVSGHVRVTTRAAAREGVGASNELALLDAAALQDELERDHPGVDWTPRIRFGGLLDVPDSAGRTRAQTPIAGMAVDLAPDGPERRILNLEQALVSGRLPEAPDEVLVAAELARRLELGPGDRLTLVSSTMHGAMAVHNFILAGTVRFGITAMDRAAMLAPIEGIRPALDMADAADEILGFLPRFQYDDREAARLAAAFNTGRGEGDDEFAAEMNTLRTASGLGGMMDLIDYASALIVGLFVVAMSVVLWNAGLMGSLRRYGEIGIRLALGEPKGAVYRALLAESLLIGLVGSALGTLVGLGFSYYLQEVGFNIAGMMQDATMVMDDVIRARIAPPSYIVGFLPGLLATFAGAAISGLGVYRRQTASLAKEFSG</sequence>
<gene>
    <name evidence="10" type="ORF">ENN51_06350</name>
</gene>
<evidence type="ECO:0000256" key="5">
    <source>
        <dbReference type="ARBA" id="ARBA00022989"/>
    </source>
</evidence>
<reference evidence="10" key="1">
    <citation type="journal article" date="2020" name="mSystems">
        <title>Genome- and Community-Level Interaction Insights into Carbon Utilization and Element Cycling Functions of Hydrothermarchaeota in Hydrothermal Sediment.</title>
        <authorList>
            <person name="Zhou Z."/>
            <person name="Liu Y."/>
            <person name="Xu W."/>
            <person name="Pan J."/>
            <person name="Luo Z.H."/>
            <person name="Li M."/>
        </authorList>
    </citation>
    <scope>NUCLEOTIDE SEQUENCE [LARGE SCALE GENOMIC DNA]</scope>
    <source>
        <strain evidence="10">SpSt-1182</strain>
    </source>
</reference>
<feature type="domain" description="ABC3 transporter permease C-terminal" evidence="8">
    <location>
        <begin position="285"/>
        <end position="412"/>
    </location>
</feature>
<evidence type="ECO:0000256" key="2">
    <source>
        <dbReference type="ARBA" id="ARBA00005236"/>
    </source>
</evidence>
<comment type="similarity">
    <text evidence="2">Belongs to the ABC-4 integral membrane protein family. LolC/E subfamily.</text>
</comment>
<dbReference type="PANTHER" id="PTHR30489:SF0">
    <property type="entry name" value="LIPOPROTEIN-RELEASING SYSTEM TRANSMEMBRANE PROTEIN LOLE"/>
    <property type="match status" value="1"/>
</dbReference>
<protein>
    <submittedName>
        <fullName evidence="10">FtsX-like permease family protein</fullName>
    </submittedName>
</protein>
<feature type="domain" description="MacB-like periplasmic core" evidence="9">
    <location>
        <begin position="20"/>
        <end position="210"/>
    </location>
</feature>
<dbReference type="Pfam" id="PF02687">
    <property type="entry name" value="FtsX"/>
    <property type="match status" value="1"/>
</dbReference>
<dbReference type="AlphaFoldDB" id="A0A7V0T6U3"/>
<feature type="transmembrane region" description="Helical" evidence="7">
    <location>
        <begin position="387"/>
        <end position="410"/>
    </location>
</feature>
<dbReference type="InterPro" id="IPR025857">
    <property type="entry name" value="MacB_PCD"/>
</dbReference>
<keyword evidence="4 7" id="KW-0812">Transmembrane</keyword>
<comment type="caution">
    <text evidence="10">The sequence shown here is derived from an EMBL/GenBank/DDBJ whole genome shotgun (WGS) entry which is preliminary data.</text>
</comment>